<evidence type="ECO:0000256" key="3">
    <source>
        <dbReference type="ARBA" id="ARBA00023015"/>
    </source>
</evidence>
<evidence type="ECO:0008006" key="9">
    <source>
        <dbReference type="Google" id="ProtNLM"/>
    </source>
</evidence>
<dbReference type="PANTHER" id="PTHR36206:SF12">
    <property type="entry name" value="ASPERCRYPTIN BIOSYNTHESIS CLUSTER-SPECIFIC TRANSCRIPTION REGULATOR ATNN-RELATED"/>
    <property type="match status" value="1"/>
</dbReference>
<dbReference type="GeneID" id="38115396"/>
<keyword evidence="3" id="KW-0805">Transcription regulation</keyword>
<evidence type="ECO:0000256" key="6">
    <source>
        <dbReference type="ARBA" id="ARBA00023242"/>
    </source>
</evidence>
<keyword evidence="8" id="KW-1185">Reference proteome</keyword>
<evidence type="ECO:0000256" key="1">
    <source>
        <dbReference type="ARBA" id="ARBA00022723"/>
    </source>
</evidence>
<accession>A0A3D8S5A7</accession>
<keyword evidence="4" id="KW-0238">DNA-binding</keyword>
<keyword evidence="1" id="KW-0479">Metal-binding</keyword>
<dbReference type="InterPro" id="IPR021858">
    <property type="entry name" value="Fun_TF"/>
</dbReference>
<dbReference type="Pfam" id="PF11951">
    <property type="entry name" value="Fungal_trans_2"/>
    <property type="match status" value="1"/>
</dbReference>
<dbReference type="RefSeq" id="XP_026604522.1">
    <property type="nucleotide sequence ID" value="XM_026747042.1"/>
</dbReference>
<comment type="caution">
    <text evidence="7">The sequence shown here is derived from an EMBL/GenBank/DDBJ whole genome shotgun (WGS) entry which is preliminary data.</text>
</comment>
<sequence length="512" mass="57410">MPQELALSSVAVSATETRALEFFFRTTSSCLAGFLDVAFWKRSVLQLSLSEPSIRLALAALGSMHEAEAIATPEEAQIAKQTAVQMYGRALRSTLDKASTDNLATSVIVMASILFTCFEFLHRDSAAAAKHIGSGINIIRAWRDSDRSRNQLWGRNYQSYEAYFIETELAPILTLFNLNALEFGSFPRNRIILSAIDSRGPYLAGQFETLQEARVAFVDLVTASTELFQHLDAGVDSGNVPLIDTMAASEGLREGFSHWKTNFDDLVARRESTWSKEERNAAAVIQISRFGAELGLAAYGISSECDWDNHVEDYEDICQIAEILLSDSTHYPDELSKSLSLDLPLIYPLHAVAWKCRHPRLRRKGLELLLRAPKREWLLDSRQYHTIFSHIMALEEAAIGRPEGDILEEGLVPPEHARIHDFDCVPQLGASRDFSRHAVTFRTRPGGPNAPWQCVTHYIHLSSPVSSGMPPLNLFSCRRWAWPEMTDPQTARMLKSAVFGELLKQEDFQHDL</sequence>
<evidence type="ECO:0000313" key="8">
    <source>
        <dbReference type="Proteomes" id="UP000256690"/>
    </source>
</evidence>
<protein>
    <recommendedName>
        <fullName evidence="9">Transcription factor domain-containing protein</fullName>
    </recommendedName>
</protein>
<dbReference type="STRING" id="1810919.A0A3D8S5A7"/>
<evidence type="ECO:0000313" key="7">
    <source>
        <dbReference type="EMBL" id="RDW81469.1"/>
    </source>
</evidence>
<dbReference type="InterPro" id="IPR052360">
    <property type="entry name" value="Transcr_Regulatory_Proteins"/>
</dbReference>
<dbReference type="EMBL" id="PVWQ01000005">
    <property type="protein sequence ID" value="RDW81469.1"/>
    <property type="molecule type" value="Genomic_DNA"/>
</dbReference>
<dbReference type="PANTHER" id="PTHR36206">
    <property type="entry name" value="ASPERCRYPTIN BIOSYNTHESIS CLUSTER-SPECIFIC TRANSCRIPTION REGULATOR ATNN-RELATED"/>
    <property type="match status" value="1"/>
</dbReference>
<evidence type="ECO:0000256" key="5">
    <source>
        <dbReference type="ARBA" id="ARBA00023163"/>
    </source>
</evidence>
<dbReference type="Proteomes" id="UP000256690">
    <property type="component" value="Unassembled WGS sequence"/>
</dbReference>
<name>A0A3D8S5A7_9EURO</name>
<dbReference type="GO" id="GO:0046872">
    <property type="term" value="F:metal ion binding"/>
    <property type="evidence" value="ECO:0007669"/>
    <property type="project" value="UniProtKB-KW"/>
</dbReference>
<evidence type="ECO:0000256" key="4">
    <source>
        <dbReference type="ARBA" id="ARBA00023125"/>
    </source>
</evidence>
<proteinExistence type="predicted"/>
<keyword evidence="5" id="KW-0804">Transcription</keyword>
<dbReference type="GO" id="GO:0003677">
    <property type="term" value="F:DNA binding"/>
    <property type="evidence" value="ECO:0007669"/>
    <property type="project" value="UniProtKB-KW"/>
</dbReference>
<gene>
    <name evidence="7" type="ORF">DSM5745_05026</name>
</gene>
<keyword evidence="2" id="KW-0862">Zinc</keyword>
<dbReference type="OrthoDB" id="2593732at2759"/>
<dbReference type="AlphaFoldDB" id="A0A3D8S5A7"/>
<reference evidence="7 8" key="1">
    <citation type="journal article" date="2018" name="IMA Fungus">
        <title>IMA Genome-F 9: Draft genome sequence of Annulohypoxylon stygium, Aspergillus mulundensis, Berkeleyomyces basicola (syn. Thielaviopsis basicola), Ceratocystis smalleyi, two Cercospora beticola strains, Coleophoma cylindrospora, Fusarium fracticaudum, Phialophora cf. hyalina, and Morchella septimelata.</title>
        <authorList>
            <person name="Wingfield B.D."/>
            <person name="Bills G.F."/>
            <person name="Dong Y."/>
            <person name="Huang W."/>
            <person name="Nel W.J."/>
            <person name="Swalarsk-Parry B.S."/>
            <person name="Vaghefi N."/>
            <person name="Wilken P.M."/>
            <person name="An Z."/>
            <person name="de Beer Z.W."/>
            <person name="De Vos L."/>
            <person name="Chen L."/>
            <person name="Duong T.A."/>
            <person name="Gao Y."/>
            <person name="Hammerbacher A."/>
            <person name="Kikkert J.R."/>
            <person name="Li Y."/>
            <person name="Li H."/>
            <person name="Li K."/>
            <person name="Li Q."/>
            <person name="Liu X."/>
            <person name="Ma X."/>
            <person name="Naidoo K."/>
            <person name="Pethybridge S.J."/>
            <person name="Sun J."/>
            <person name="Steenkamp E.T."/>
            <person name="van der Nest M.A."/>
            <person name="van Wyk S."/>
            <person name="Wingfield M.J."/>
            <person name="Xiong C."/>
            <person name="Yue Q."/>
            <person name="Zhang X."/>
        </authorList>
    </citation>
    <scope>NUCLEOTIDE SEQUENCE [LARGE SCALE GENOMIC DNA]</scope>
    <source>
        <strain evidence="7 8">DSM 5745</strain>
    </source>
</reference>
<evidence type="ECO:0000256" key="2">
    <source>
        <dbReference type="ARBA" id="ARBA00022833"/>
    </source>
</evidence>
<organism evidence="7 8">
    <name type="scientific">Aspergillus mulundensis</name>
    <dbReference type="NCBI Taxonomy" id="1810919"/>
    <lineage>
        <taxon>Eukaryota</taxon>
        <taxon>Fungi</taxon>
        <taxon>Dikarya</taxon>
        <taxon>Ascomycota</taxon>
        <taxon>Pezizomycotina</taxon>
        <taxon>Eurotiomycetes</taxon>
        <taxon>Eurotiomycetidae</taxon>
        <taxon>Eurotiales</taxon>
        <taxon>Aspergillaceae</taxon>
        <taxon>Aspergillus</taxon>
        <taxon>Aspergillus subgen. Nidulantes</taxon>
    </lineage>
</organism>
<keyword evidence="6" id="KW-0539">Nucleus</keyword>